<dbReference type="AlphaFoldDB" id="A0AAD6W2F9"/>
<dbReference type="Proteomes" id="UP001164929">
    <property type="component" value="Chromosome 5"/>
</dbReference>
<reference evidence="1" key="1">
    <citation type="journal article" date="2023" name="Mol. Ecol. Resour.">
        <title>Chromosome-level genome assembly of a triploid poplar Populus alba 'Berolinensis'.</title>
        <authorList>
            <person name="Chen S."/>
            <person name="Yu Y."/>
            <person name="Wang X."/>
            <person name="Wang S."/>
            <person name="Zhang T."/>
            <person name="Zhou Y."/>
            <person name="He R."/>
            <person name="Meng N."/>
            <person name="Wang Y."/>
            <person name="Liu W."/>
            <person name="Liu Z."/>
            <person name="Liu J."/>
            <person name="Guo Q."/>
            <person name="Huang H."/>
            <person name="Sederoff R.R."/>
            <person name="Wang G."/>
            <person name="Qu G."/>
            <person name="Chen S."/>
        </authorList>
    </citation>
    <scope>NUCLEOTIDE SEQUENCE</scope>
    <source>
        <strain evidence="1">SC-2020</strain>
    </source>
</reference>
<protein>
    <submittedName>
        <fullName evidence="1">Uncharacterized protein</fullName>
    </submittedName>
</protein>
<evidence type="ECO:0000313" key="2">
    <source>
        <dbReference type="Proteomes" id="UP001164929"/>
    </source>
</evidence>
<dbReference type="EMBL" id="JAQIZT010000005">
    <property type="protein sequence ID" value="KAJ6996765.1"/>
    <property type="molecule type" value="Genomic_DNA"/>
</dbReference>
<evidence type="ECO:0000313" key="1">
    <source>
        <dbReference type="EMBL" id="KAJ6996765.1"/>
    </source>
</evidence>
<accession>A0AAD6W2F9</accession>
<keyword evidence="2" id="KW-1185">Reference proteome</keyword>
<gene>
    <name evidence="1" type="ORF">NC653_013380</name>
</gene>
<sequence length="161" mass="18306">MKGNGEKRGKFALAPSYNAGDGHIFDVVAYKFSEAPESAAAFHFQSLTNFKISVNIIFGCFMEGCDASPTKLLNHIVQEWLLVQMSWQLLQETVTMVRAKKITSGLKFVYNPNPIFVHDSAKSPLGLKCKWEEEMGQMALSLRLQEWRETFFTRMTFSQVI</sequence>
<name>A0AAD6W2F9_9ROSI</name>
<organism evidence="1 2">
    <name type="scientific">Populus alba x Populus x berolinensis</name>
    <dbReference type="NCBI Taxonomy" id="444605"/>
    <lineage>
        <taxon>Eukaryota</taxon>
        <taxon>Viridiplantae</taxon>
        <taxon>Streptophyta</taxon>
        <taxon>Embryophyta</taxon>
        <taxon>Tracheophyta</taxon>
        <taxon>Spermatophyta</taxon>
        <taxon>Magnoliopsida</taxon>
        <taxon>eudicotyledons</taxon>
        <taxon>Gunneridae</taxon>
        <taxon>Pentapetalae</taxon>
        <taxon>rosids</taxon>
        <taxon>fabids</taxon>
        <taxon>Malpighiales</taxon>
        <taxon>Salicaceae</taxon>
        <taxon>Saliceae</taxon>
        <taxon>Populus</taxon>
    </lineage>
</organism>
<proteinExistence type="predicted"/>
<comment type="caution">
    <text evidence="1">The sequence shown here is derived from an EMBL/GenBank/DDBJ whole genome shotgun (WGS) entry which is preliminary data.</text>
</comment>